<proteinExistence type="predicted"/>
<comment type="caution">
    <text evidence="2">The sequence shown here is derived from an EMBL/GenBank/DDBJ whole genome shotgun (WGS) entry which is preliminary data.</text>
</comment>
<reference evidence="2 3" key="1">
    <citation type="journal article" date="2018" name="Front. Plant Sci.">
        <title>Red Clover (Trifolium pratense) and Zigzag Clover (T. medium) - A Picture of Genomic Similarities and Differences.</title>
        <authorList>
            <person name="Dluhosova J."/>
            <person name="Istvanek J."/>
            <person name="Nedelnik J."/>
            <person name="Repkova J."/>
        </authorList>
    </citation>
    <scope>NUCLEOTIDE SEQUENCE [LARGE SCALE GENOMIC DNA]</scope>
    <source>
        <strain evidence="3">cv. 10/8</strain>
        <tissue evidence="2">Leaf</tissue>
    </source>
</reference>
<name>A0A392P6D9_9FABA</name>
<sequence length="57" mass="6436">MKNTDENIEKQHALDKKQGVDKNVRSGRSAQAKAKSSTGKGYLTVQRKKKYRSTDLI</sequence>
<evidence type="ECO:0000313" key="2">
    <source>
        <dbReference type="EMBL" id="MCI07633.1"/>
    </source>
</evidence>
<dbReference type="Proteomes" id="UP000265520">
    <property type="component" value="Unassembled WGS sequence"/>
</dbReference>
<evidence type="ECO:0000256" key="1">
    <source>
        <dbReference type="SAM" id="MobiDB-lite"/>
    </source>
</evidence>
<dbReference type="EMBL" id="LXQA010066106">
    <property type="protein sequence ID" value="MCI07633.1"/>
    <property type="molecule type" value="Genomic_DNA"/>
</dbReference>
<evidence type="ECO:0000313" key="3">
    <source>
        <dbReference type="Proteomes" id="UP000265520"/>
    </source>
</evidence>
<accession>A0A392P6D9</accession>
<keyword evidence="3" id="KW-1185">Reference proteome</keyword>
<organism evidence="2 3">
    <name type="scientific">Trifolium medium</name>
    <dbReference type="NCBI Taxonomy" id="97028"/>
    <lineage>
        <taxon>Eukaryota</taxon>
        <taxon>Viridiplantae</taxon>
        <taxon>Streptophyta</taxon>
        <taxon>Embryophyta</taxon>
        <taxon>Tracheophyta</taxon>
        <taxon>Spermatophyta</taxon>
        <taxon>Magnoliopsida</taxon>
        <taxon>eudicotyledons</taxon>
        <taxon>Gunneridae</taxon>
        <taxon>Pentapetalae</taxon>
        <taxon>rosids</taxon>
        <taxon>fabids</taxon>
        <taxon>Fabales</taxon>
        <taxon>Fabaceae</taxon>
        <taxon>Papilionoideae</taxon>
        <taxon>50 kb inversion clade</taxon>
        <taxon>NPAAA clade</taxon>
        <taxon>Hologalegina</taxon>
        <taxon>IRL clade</taxon>
        <taxon>Trifolieae</taxon>
        <taxon>Trifolium</taxon>
    </lineage>
</organism>
<gene>
    <name evidence="2" type="ORF">A2U01_0028702</name>
</gene>
<feature type="non-terminal residue" evidence="2">
    <location>
        <position position="57"/>
    </location>
</feature>
<feature type="compositionally biased region" description="Polar residues" evidence="1">
    <location>
        <begin position="26"/>
        <end position="39"/>
    </location>
</feature>
<feature type="region of interest" description="Disordered" evidence="1">
    <location>
        <begin position="1"/>
        <end position="57"/>
    </location>
</feature>
<feature type="compositionally biased region" description="Basic and acidic residues" evidence="1">
    <location>
        <begin position="1"/>
        <end position="24"/>
    </location>
</feature>
<dbReference type="AlphaFoldDB" id="A0A392P6D9"/>
<protein>
    <submittedName>
        <fullName evidence="2">NuA4 complex subunit EAF3-like protein</fullName>
    </submittedName>
</protein>